<accession>A0A1M6ZSW8</accession>
<dbReference type="Proteomes" id="UP000186002">
    <property type="component" value="Unassembled WGS sequence"/>
</dbReference>
<keyword evidence="1" id="KW-0472">Membrane</keyword>
<feature type="transmembrane region" description="Helical" evidence="1">
    <location>
        <begin position="390"/>
        <end position="412"/>
    </location>
</feature>
<feature type="transmembrane region" description="Helical" evidence="1">
    <location>
        <begin position="204"/>
        <end position="226"/>
    </location>
</feature>
<reference evidence="2 3" key="1">
    <citation type="submission" date="2016-11" db="EMBL/GenBank/DDBJ databases">
        <authorList>
            <person name="Jaros S."/>
            <person name="Januszkiewicz K."/>
            <person name="Wedrychowicz H."/>
        </authorList>
    </citation>
    <scope>NUCLEOTIDE SEQUENCE [LARGE SCALE GENOMIC DNA]</scope>
    <source>
        <strain evidence="2 3">DSM 22153</strain>
    </source>
</reference>
<dbReference type="AlphaFoldDB" id="A0A1M6ZSW8"/>
<dbReference type="STRING" id="735517.SAMN05444272_0330"/>
<dbReference type="PANTHER" id="PTHR34219">
    <property type="entry name" value="IRON-REGULATED INNER MEMBRANE PROTEIN-RELATED"/>
    <property type="match status" value="1"/>
</dbReference>
<evidence type="ECO:0000313" key="3">
    <source>
        <dbReference type="Proteomes" id="UP000186002"/>
    </source>
</evidence>
<dbReference type="RefSeq" id="WP_073007972.1">
    <property type="nucleotide sequence ID" value="NZ_FRBW01000001.1"/>
</dbReference>
<dbReference type="EMBL" id="FRBW01000001">
    <property type="protein sequence ID" value="SHL33445.1"/>
    <property type="molecule type" value="Genomic_DNA"/>
</dbReference>
<sequence length="478" mass="52127">MTDNSISFDAATAAAGTSAHSHDRRFYLAAWRWHFYAGLFVIPFLLILSVTGMMMMYIGYFDGRDGENITVSVPLEATALSVSRQGEMAVKAIPGGTIVEWLSPKTADSVSVFRVKAPDGIQTMVAVEPYSGGIVETWVRRDGWYDFADNIHSDLLLGDPGDRILEIAAGLAIVLLISGVYLWWPRGQRLRDALVPAFGQSGRALVKSLHGVVGIWVSFLLLLFLLSGMSWTGVWGTKLVQAWSTFPAEKWDNVPLSDQTHASMNHGAMSDVPWALEQTLMPASGSQAGVIGIAPGVPVDIDSLSNLAKAAGFNARYRIAYPKGETGVWTINQDTMSADAEDPFSDRTVHVDRYTGRVLANVGFADYSLAGKTMAVSIPLHMGLAGLWNLILNTLVCLSVQVLCVTGILMWWSRRPSKTALRFFAPQVPENRPHWRGAMVLMLAVSMAFPLAGLTFLVVLTLDLLILSKVPGLRRVFA</sequence>
<keyword evidence="1" id="KW-0812">Transmembrane</keyword>
<dbReference type="OrthoDB" id="9791166at2"/>
<evidence type="ECO:0000256" key="1">
    <source>
        <dbReference type="SAM" id="Phobius"/>
    </source>
</evidence>
<dbReference type="PANTHER" id="PTHR34219:SF1">
    <property type="entry name" value="PEPSY DOMAIN-CONTAINING PROTEIN"/>
    <property type="match status" value="1"/>
</dbReference>
<keyword evidence="3" id="KW-1185">Reference proteome</keyword>
<dbReference type="InterPro" id="IPR005625">
    <property type="entry name" value="PepSY-ass_TM"/>
</dbReference>
<name>A0A1M6ZSW8_9HYPH</name>
<feature type="transmembrane region" description="Helical" evidence="1">
    <location>
        <begin position="33"/>
        <end position="58"/>
    </location>
</feature>
<gene>
    <name evidence="2" type="ORF">SAMN05444272_0330</name>
</gene>
<proteinExistence type="predicted"/>
<evidence type="ECO:0000313" key="2">
    <source>
        <dbReference type="EMBL" id="SHL33445.1"/>
    </source>
</evidence>
<feature type="transmembrane region" description="Helical" evidence="1">
    <location>
        <begin position="438"/>
        <end position="467"/>
    </location>
</feature>
<feature type="transmembrane region" description="Helical" evidence="1">
    <location>
        <begin position="164"/>
        <end position="184"/>
    </location>
</feature>
<organism evidence="2 3">
    <name type="scientific">Roseibium suaedae</name>
    <dbReference type="NCBI Taxonomy" id="735517"/>
    <lineage>
        <taxon>Bacteria</taxon>
        <taxon>Pseudomonadati</taxon>
        <taxon>Pseudomonadota</taxon>
        <taxon>Alphaproteobacteria</taxon>
        <taxon>Hyphomicrobiales</taxon>
        <taxon>Stappiaceae</taxon>
        <taxon>Roseibium</taxon>
    </lineage>
</organism>
<dbReference type="Pfam" id="PF03929">
    <property type="entry name" value="PepSY_TM"/>
    <property type="match status" value="1"/>
</dbReference>
<keyword evidence="1" id="KW-1133">Transmembrane helix</keyword>
<protein>
    <submittedName>
        <fullName evidence="2">Uncharacterized iron-regulated membrane protein</fullName>
    </submittedName>
</protein>